<dbReference type="Pfam" id="PF00089">
    <property type="entry name" value="Trypsin"/>
    <property type="match status" value="1"/>
</dbReference>
<dbReference type="SMART" id="SM00020">
    <property type="entry name" value="Tryp_SPc"/>
    <property type="match status" value="1"/>
</dbReference>
<dbReference type="InterPro" id="IPR043504">
    <property type="entry name" value="Peptidase_S1_PA_chymotrypsin"/>
</dbReference>
<evidence type="ECO:0000256" key="2">
    <source>
        <dbReference type="ARBA" id="ARBA00022670"/>
    </source>
</evidence>
<evidence type="ECO:0000256" key="8">
    <source>
        <dbReference type="ARBA" id="ARBA00036320"/>
    </source>
</evidence>
<dbReference type="InterPro" id="IPR050430">
    <property type="entry name" value="Peptidase_S1"/>
</dbReference>
<dbReference type="AlphaFoldDB" id="A0AAV8YW59"/>
<evidence type="ECO:0000259" key="10">
    <source>
        <dbReference type="PROSITE" id="PS50240"/>
    </source>
</evidence>
<dbReference type="Gene3D" id="2.40.10.10">
    <property type="entry name" value="Trypsin-like serine proteases"/>
    <property type="match status" value="1"/>
</dbReference>
<keyword evidence="12" id="KW-1185">Reference proteome</keyword>
<organism evidence="11 12">
    <name type="scientific">Aromia moschata</name>
    <dbReference type="NCBI Taxonomy" id="1265417"/>
    <lineage>
        <taxon>Eukaryota</taxon>
        <taxon>Metazoa</taxon>
        <taxon>Ecdysozoa</taxon>
        <taxon>Arthropoda</taxon>
        <taxon>Hexapoda</taxon>
        <taxon>Insecta</taxon>
        <taxon>Pterygota</taxon>
        <taxon>Neoptera</taxon>
        <taxon>Endopterygota</taxon>
        <taxon>Coleoptera</taxon>
        <taxon>Polyphaga</taxon>
        <taxon>Cucujiformia</taxon>
        <taxon>Chrysomeloidea</taxon>
        <taxon>Cerambycidae</taxon>
        <taxon>Cerambycinae</taxon>
        <taxon>Callichromatini</taxon>
        <taxon>Aromia</taxon>
    </lineage>
</organism>
<dbReference type="InterPro" id="IPR001314">
    <property type="entry name" value="Peptidase_S1A"/>
</dbReference>
<dbReference type="InterPro" id="IPR001254">
    <property type="entry name" value="Trypsin_dom"/>
</dbReference>
<proteinExistence type="inferred from homology"/>
<dbReference type="GO" id="GO:0004252">
    <property type="term" value="F:serine-type endopeptidase activity"/>
    <property type="evidence" value="ECO:0007669"/>
    <property type="project" value="UniProtKB-EC"/>
</dbReference>
<dbReference type="GO" id="GO:0007586">
    <property type="term" value="P:digestion"/>
    <property type="evidence" value="ECO:0007669"/>
    <property type="project" value="UniProtKB-KW"/>
</dbReference>
<comment type="catalytic activity">
    <reaction evidence="8">
        <text>Preferential cleavage: Arg-|-Xaa, Lys-|-Xaa.</text>
        <dbReference type="EC" id="3.4.21.4"/>
    </reaction>
</comment>
<dbReference type="PRINTS" id="PR00722">
    <property type="entry name" value="CHYMOTRYPSIN"/>
</dbReference>
<dbReference type="PANTHER" id="PTHR24276:SF97">
    <property type="entry name" value="GH13245P2-RELATED"/>
    <property type="match status" value="1"/>
</dbReference>
<keyword evidence="3" id="KW-0222">Digestion</keyword>
<dbReference type="SUPFAM" id="SSF50494">
    <property type="entry name" value="Trypsin-like serine proteases"/>
    <property type="match status" value="1"/>
</dbReference>
<comment type="caution">
    <text evidence="11">The sequence shown here is derived from an EMBL/GenBank/DDBJ whole genome shotgun (WGS) entry which is preliminary data.</text>
</comment>
<accession>A0AAV8YW59</accession>
<evidence type="ECO:0000256" key="1">
    <source>
        <dbReference type="ARBA" id="ARBA00007664"/>
    </source>
</evidence>
<evidence type="ECO:0000256" key="6">
    <source>
        <dbReference type="ARBA" id="ARBA00023145"/>
    </source>
</evidence>
<keyword evidence="5" id="KW-0720">Serine protease</keyword>
<evidence type="ECO:0000256" key="7">
    <source>
        <dbReference type="ARBA" id="ARBA00023157"/>
    </source>
</evidence>
<feature type="domain" description="Peptidase S1" evidence="10">
    <location>
        <begin position="37"/>
        <end position="243"/>
    </location>
</feature>
<evidence type="ECO:0000313" key="12">
    <source>
        <dbReference type="Proteomes" id="UP001162162"/>
    </source>
</evidence>
<dbReference type="PANTHER" id="PTHR24276">
    <property type="entry name" value="POLYSERASE-RELATED"/>
    <property type="match status" value="1"/>
</dbReference>
<evidence type="ECO:0000256" key="3">
    <source>
        <dbReference type="ARBA" id="ARBA00022757"/>
    </source>
</evidence>
<dbReference type="PROSITE" id="PS50240">
    <property type="entry name" value="TRYPSIN_DOM"/>
    <property type="match status" value="1"/>
</dbReference>
<keyword evidence="6" id="KW-0865">Zymogen</keyword>
<dbReference type="Proteomes" id="UP001162162">
    <property type="component" value="Unassembled WGS sequence"/>
</dbReference>
<name>A0AAV8YW59_9CUCU</name>
<gene>
    <name evidence="11" type="ORF">NQ318_000255</name>
</gene>
<evidence type="ECO:0000256" key="4">
    <source>
        <dbReference type="ARBA" id="ARBA00022801"/>
    </source>
</evidence>
<dbReference type="EMBL" id="JAPWTK010000039">
    <property type="protein sequence ID" value="KAJ8955229.1"/>
    <property type="molecule type" value="Genomic_DNA"/>
</dbReference>
<protein>
    <recommendedName>
        <fullName evidence="9">trypsin</fullName>
        <ecNumber evidence="9">3.4.21.4</ecNumber>
    </recommendedName>
</protein>
<sequence length="244" mass="27061">MMFKSGANVALVEVTSWSFIGFANKLYLSQHSTSARIAGGHETDIEHNPWTLALLYFRQHFCGAVEIHVQWALTAAHQVLWRTQVDVRRFYRHPEYNIRLLDYDFSFLELDEPITVQTASPAALPEPNSQLLEGQMVVTTGWGLLSAEGVLPEIVHVVEVPVVNFARCQIEYGNQILTNRMFYAGDLAQGGRDACQGDGGGPVIAEGRLVGLVSWLRVCAEPGKTTVNVRVSVVLDWIYSTSGI</sequence>
<keyword evidence="2" id="KW-0645">Protease</keyword>
<evidence type="ECO:0000256" key="5">
    <source>
        <dbReference type="ARBA" id="ARBA00022825"/>
    </source>
</evidence>
<dbReference type="EC" id="3.4.21.4" evidence="9"/>
<dbReference type="InterPro" id="IPR009003">
    <property type="entry name" value="Peptidase_S1_PA"/>
</dbReference>
<keyword evidence="7" id="KW-1015">Disulfide bond</keyword>
<reference evidence="11" key="1">
    <citation type="journal article" date="2023" name="Insect Mol. Biol.">
        <title>Genome sequencing provides insights into the evolution of gene families encoding plant cell wall-degrading enzymes in longhorned beetles.</title>
        <authorList>
            <person name="Shin N.R."/>
            <person name="Okamura Y."/>
            <person name="Kirsch R."/>
            <person name="Pauchet Y."/>
        </authorList>
    </citation>
    <scope>NUCLEOTIDE SEQUENCE</scope>
    <source>
        <strain evidence="11">AMC_N1</strain>
    </source>
</reference>
<keyword evidence="4" id="KW-0378">Hydrolase</keyword>
<dbReference type="CDD" id="cd00190">
    <property type="entry name" value="Tryp_SPc"/>
    <property type="match status" value="1"/>
</dbReference>
<comment type="similarity">
    <text evidence="1">Belongs to the peptidase S1 family.</text>
</comment>
<dbReference type="GO" id="GO:0006508">
    <property type="term" value="P:proteolysis"/>
    <property type="evidence" value="ECO:0007669"/>
    <property type="project" value="UniProtKB-KW"/>
</dbReference>
<evidence type="ECO:0000313" key="11">
    <source>
        <dbReference type="EMBL" id="KAJ8955229.1"/>
    </source>
</evidence>
<evidence type="ECO:0000256" key="9">
    <source>
        <dbReference type="ARBA" id="ARBA00038868"/>
    </source>
</evidence>